<dbReference type="RefSeq" id="WP_386743109.1">
    <property type="nucleotide sequence ID" value="NZ_JBHRYA010000007.1"/>
</dbReference>
<evidence type="ECO:0000256" key="6">
    <source>
        <dbReference type="RuleBase" id="RU363076"/>
    </source>
</evidence>
<dbReference type="Proteomes" id="UP001595705">
    <property type="component" value="Unassembled WGS sequence"/>
</dbReference>
<dbReference type="InterPro" id="IPR002994">
    <property type="entry name" value="Surf1/Shy1"/>
</dbReference>
<evidence type="ECO:0000256" key="4">
    <source>
        <dbReference type="ARBA" id="ARBA00022989"/>
    </source>
</evidence>
<dbReference type="Pfam" id="PF02104">
    <property type="entry name" value="SURF1"/>
    <property type="match status" value="1"/>
</dbReference>
<organism evidence="7 8">
    <name type="scientific">Luteimonas soli</name>
    <dbReference type="NCBI Taxonomy" id="1648966"/>
    <lineage>
        <taxon>Bacteria</taxon>
        <taxon>Pseudomonadati</taxon>
        <taxon>Pseudomonadota</taxon>
        <taxon>Gammaproteobacteria</taxon>
        <taxon>Lysobacterales</taxon>
        <taxon>Lysobacteraceae</taxon>
        <taxon>Luteimonas</taxon>
    </lineage>
</organism>
<sequence>MSSWRSIAGWWLLALLVAAGLASLGAWQLGRMHQKQALLDAVQQVLDQRTPQPLALAADVARTRDYDWASGAGRFTDAPAVLLDNQQRDDRPGVRVYRVFQPAATGAAPLLVELGWLPLPGDRQLPGVPRPSGEVQVAGLLAPPPSHGILAAVVAEQPTGQLLATGLDAPALRDRLRQPSLAPRVLRLDPALPLGYARDLDVLPNTLPPERHLGYAVQWFALALAVLAIAALLTFRKRKPDKTTQ</sequence>
<evidence type="ECO:0000256" key="5">
    <source>
        <dbReference type="ARBA" id="ARBA00023136"/>
    </source>
</evidence>
<evidence type="ECO:0000313" key="8">
    <source>
        <dbReference type="Proteomes" id="UP001595705"/>
    </source>
</evidence>
<evidence type="ECO:0000313" key="7">
    <source>
        <dbReference type="EMBL" id="MFC3715980.1"/>
    </source>
</evidence>
<comment type="caution">
    <text evidence="6">Lacks conserved residue(s) required for the propagation of feature annotation.</text>
</comment>
<accession>A0ABV7XII1</accession>
<comment type="subcellular location">
    <subcellularLocation>
        <location evidence="6">Cell membrane</location>
        <topology evidence="6">Multi-pass membrane protein</topology>
    </subcellularLocation>
    <subcellularLocation>
        <location evidence="1">Membrane</location>
    </subcellularLocation>
</comment>
<keyword evidence="3 6" id="KW-0812">Transmembrane</keyword>
<keyword evidence="4 6" id="KW-1133">Transmembrane helix</keyword>
<keyword evidence="5 6" id="KW-0472">Membrane</keyword>
<name>A0ABV7XII1_9GAMM</name>
<keyword evidence="6" id="KW-1003">Cell membrane</keyword>
<dbReference type="CDD" id="cd06662">
    <property type="entry name" value="SURF1"/>
    <property type="match status" value="1"/>
</dbReference>
<gene>
    <name evidence="7" type="ORF">ACFONC_07445</name>
</gene>
<dbReference type="PANTHER" id="PTHR23427:SF2">
    <property type="entry name" value="SURFEIT LOCUS PROTEIN 1"/>
    <property type="match status" value="1"/>
</dbReference>
<evidence type="ECO:0000256" key="1">
    <source>
        <dbReference type="ARBA" id="ARBA00004370"/>
    </source>
</evidence>
<dbReference type="EMBL" id="JBHRYA010000007">
    <property type="protein sequence ID" value="MFC3715980.1"/>
    <property type="molecule type" value="Genomic_DNA"/>
</dbReference>
<reference evidence="8" key="1">
    <citation type="journal article" date="2019" name="Int. J. Syst. Evol. Microbiol.">
        <title>The Global Catalogue of Microorganisms (GCM) 10K type strain sequencing project: providing services to taxonomists for standard genome sequencing and annotation.</title>
        <authorList>
            <consortium name="The Broad Institute Genomics Platform"/>
            <consortium name="The Broad Institute Genome Sequencing Center for Infectious Disease"/>
            <person name="Wu L."/>
            <person name="Ma J."/>
        </authorList>
    </citation>
    <scope>NUCLEOTIDE SEQUENCE [LARGE SCALE GENOMIC DNA]</scope>
    <source>
        <strain evidence="8">KCTC 42441</strain>
    </source>
</reference>
<proteinExistence type="inferred from homology"/>
<dbReference type="PANTHER" id="PTHR23427">
    <property type="entry name" value="SURFEIT LOCUS PROTEIN"/>
    <property type="match status" value="1"/>
</dbReference>
<comment type="caution">
    <text evidence="7">The sequence shown here is derived from an EMBL/GenBank/DDBJ whole genome shotgun (WGS) entry which is preliminary data.</text>
</comment>
<protein>
    <recommendedName>
        <fullName evidence="6">SURF1-like protein</fullName>
    </recommendedName>
</protein>
<evidence type="ECO:0000256" key="3">
    <source>
        <dbReference type="ARBA" id="ARBA00022692"/>
    </source>
</evidence>
<feature type="transmembrane region" description="Helical" evidence="6">
    <location>
        <begin position="213"/>
        <end position="235"/>
    </location>
</feature>
<keyword evidence="8" id="KW-1185">Reference proteome</keyword>
<evidence type="ECO:0000256" key="2">
    <source>
        <dbReference type="ARBA" id="ARBA00007165"/>
    </source>
</evidence>
<dbReference type="PROSITE" id="PS50895">
    <property type="entry name" value="SURF1"/>
    <property type="match status" value="1"/>
</dbReference>
<comment type="similarity">
    <text evidence="2 6">Belongs to the SURF1 family.</text>
</comment>
<dbReference type="InterPro" id="IPR045214">
    <property type="entry name" value="Surf1/Surf4"/>
</dbReference>